<dbReference type="PANTHER" id="PTHR44144">
    <property type="entry name" value="DNAJ HOMOLOG SUBFAMILY C MEMBER 9"/>
    <property type="match status" value="1"/>
</dbReference>
<proteinExistence type="predicted"/>
<dbReference type="SMART" id="SM00271">
    <property type="entry name" value="DnaJ"/>
    <property type="match status" value="1"/>
</dbReference>
<dbReference type="EMBL" id="QWIJ01002242">
    <property type="protein sequence ID" value="RMX72326.1"/>
    <property type="molecule type" value="Genomic_DNA"/>
</dbReference>
<sequence>MSYGHTMADNLDIDDAPTSIDPYAVLSLSKDATADQIKTAYRKAALKHHPDKASEDRKEEANTKFQEVAFAYAVLSDEKRRRRYDTTGNTSESLDLEDDDFDWSTFFREQFENVVTEETINEFAKSYKGSEEERGHVLEMYTKHKGAMTKLYEEVMLSDMLEDEDRFRAIIDRAIADGEVEEYPKYANETETQRKKRIDNVRKNREREAKAAEKAAKDIEEDPESKPNRSKAKKGKGDVSDLAAMIQQRQKGRAEGFFDHLEEKYGGGSGGGTKAKKAGSKRATPMEEPPEEAFAKNRQAGKGDAKAGAQGGERRSKRSKKA</sequence>
<evidence type="ECO:0000259" key="2">
    <source>
        <dbReference type="PROSITE" id="PS50076"/>
    </source>
</evidence>
<feature type="compositionally biased region" description="Basic and acidic residues" evidence="1">
    <location>
        <begin position="252"/>
        <end position="265"/>
    </location>
</feature>
<dbReference type="SUPFAM" id="SSF46565">
    <property type="entry name" value="Chaperone J-domain"/>
    <property type="match status" value="1"/>
</dbReference>
<protein>
    <recommendedName>
        <fullName evidence="2">J domain-containing protein</fullName>
    </recommendedName>
</protein>
<dbReference type="FunFam" id="1.10.287.110:FF:000110">
    <property type="entry name" value="DnaJ domain protein (AFU_orthologue AFUA_2G13210)"/>
    <property type="match status" value="1"/>
</dbReference>
<feature type="region of interest" description="Disordered" evidence="1">
    <location>
        <begin position="186"/>
        <end position="322"/>
    </location>
</feature>
<dbReference type="PANTHER" id="PTHR44144:SF1">
    <property type="entry name" value="DNAJ HOMOLOG SUBFAMILY C MEMBER 9"/>
    <property type="match status" value="1"/>
</dbReference>
<gene>
    <name evidence="3" type="ORF">D0869_14731</name>
</gene>
<dbReference type="OrthoDB" id="110024at2759"/>
<dbReference type="InterPro" id="IPR001623">
    <property type="entry name" value="DnaJ_domain"/>
</dbReference>
<dbReference type="InterPro" id="IPR036869">
    <property type="entry name" value="J_dom_sf"/>
</dbReference>
<feature type="domain" description="J" evidence="2">
    <location>
        <begin position="21"/>
        <end position="88"/>
    </location>
</feature>
<evidence type="ECO:0000313" key="3">
    <source>
        <dbReference type="EMBL" id="RMX72326.1"/>
    </source>
</evidence>
<comment type="caution">
    <text evidence="3">The sequence shown here is derived from an EMBL/GenBank/DDBJ whole genome shotgun (WGS) entry which is preliminary data.</text>
</comment>
<name>A0A3M6W1X1_HORWE</name>
<reference evidence="3 4" key="1">
    <citation type="journal article" date="2018" name="BMC Genomics">
        <title>Genomic evidence for intraspecific hybridization in a clonal and extremely halotolerant yeast.</title>
        <authorList>
            <person name="Gostincar C."/>
            <person name="Stajich J.E."/>
            <person name="Zupancic J."/>
            <person name="Zalar P."/>
            <person name="Gunde-Cimerman N."/>
        </authorList>
    </citation>
    <scope>NUCLEOTIDE SEQUENCE [LARGE SCALE GENOMIC DNA]</scope>
    <source>
        <strain evidence="3 4">EXF-6656</strain>
    </source>
</reference>
<dbReference type="PROSITE" id="PS00636">
    <property type="entry name" value="DNAJ_1"/>
    <property type="match status" value="1"/>
</dbReference>
<evidence type="ECO:0000256" key="1">
    <source>
        <dbReference type="SAM" id="MobiDB-lite"/>
    </source>
</evidence>
<evidence type="ECO:0000313" key="4">
    <source>
        <dbReference type="Proteomes" id="UP000281245"/>
    </source>
</evidence>
<dbReference type="InterPro" id="IPR052594">
    <property type="entry name" value="J_domain-containing_protein"/>
</dbReference>
<organism evidence="3 4">
    <name type="scientific">Hortaea werneckii</name>
    <name type="common">Black yeast</name>
    <name type="synonym">Cladosporium werneckii</name>
    <dbReference type="NCBI Taxonomy" id="91943"/>
    <lineage>
        <taxon>Eukaryota</taxon>
        <taxon>Fungi</taxon>
        <taxon>Dikarya</taxon>
        <taxon>Ascomycota</taxon>
        <taxon>Pezizomycotina</taxon>
        <taxon>Dothideomycetes</taxon>
        <taxon>Dothideomycetidae</taxon>
        <taxon>Mycosphaerellales</taxon>
        <taxon>Teratosphaeriaceae</taxon>
        <taxon>Hortaea</taxon>
    </lineage>
</organism>
<accession>A0A3M6W1X1</accession>
<dbReference type="InterPro" id="IPR018253">
    <property type="entry name" value="DnaJ_domain_CS"/>
</dbReference>
<dbReference type="PROSITE" id="PS50076">
    <property type="entry name" value="DNAJ_2"/>
    <property type="match status" value="1"/>
</dbReference>
<dbReference type="Gene3D" id="1.10.287.110">
    <property type="entry name" value="DnaJ domain"/>
    <property type="match status" value="1"/>
</dbReference>
<dbReference type="InterPro" id="IPR056453">
    <property type="entry name" value="HTH_DNAJC9"/>
</dbReference>
<dbReference type="Pfam" id="PF23302">
    <property type="entry name" value="HTH_DNAJC9"/>
    <property type="match status" value="1"/>
</dbReference>
<dbReference type="GO" id="GO:0005634">
    <property type="term" value="C:nucleus"/>
    <property type="evidence" value="ECO:0007669"/>
    <property type="project" value="TreeGrafter"/>
</dbReference>
<dbReference type="PRINTS" id="PR00625">
    <property type="entry name" value="JDOMAIN"/>
</dbReference>
<dbReference type="Proteomes" id="UP000281245">
    <property type="component" value="Unassembled WGS sequence"/>
</dbReference>
<feature type="compositionally biased region" description="Basic and acidic residues" evidence="1">
    <location>
        <begin position="198"/>
        <end position="218"/>
    </location>
</feature>
<dbReference type="GO" id="GO:0005737">
    <property type="term" value="C:cytoplasm"/>
    <property type="evidence" value="ECO:0007669"/>
    <property type="project" value="TreeGrafter"/>
</dbReference>
<dbReference type="Pfam" id="PF00226">
    <property type="entry name" value="DnaJ"/>
    <property type="match status" value="1"/>
</dbReference>
<dbReference type="AlphaFoldDB" id="A0A3M6W1X1"/>
<dbReference type="VEuPathDB" id="FungiDB:BTJ68_05668"/>
<dbReference type="GO" id="GO:0031072">
    <property type="term" value="F:heat shock protein binding"/>
    <property type="evidence" value="ECO:0007669"/>
    <property type="project" value="TreeGrafter"/>
</dbReference>
<dbReference type="CDD" id="cd06257">
    <property type="entry name" value="DnaJ"/>
    <property type="match status" value="1"/>
</dbReference>